<evidence type="ECO:0000313" key="2">
    <source>
        <dbReference type="Proteomes" id="UP000199387"/>
    </source>
</evidence>
<reference evidence="1 2" key="1">
    <citation type="submission" date="2016-10" db="EMBL/GenBank/DDBJ databases">
        <authorList>
            <person name="de Groot N.N."/>
        </authorList>
    </citation>
    <scope>NUCLEOTIDE SEQUENCE [LARGE SCALE GENOMIC DNA]</scope>
    <source>
        <strain evidence="1 2">DSM 45514</strain>
    </source>
</reference>
<protein>
    <submittedName>
        <fullName evidence="1">Uncharacterized protein</fullName>
    </submittedName>
</protein>
<dbReference type="AlphaFoldDB" id="A0A1G6LCR0"/>
<name>A0A1G6LCR0_9BACL</name>
<dbReference type="STRING" id="1236220.SAMN04488112_107166"/>
<dbReference type="EMBL" id="FMZA01000007">
    <property type="protein sequence ID" value="SDC40943.1"/>
    <property type="molecule type" value="Genomic_DNA"/>
</dbReference>
<gene>
    <name evidence="1" type="ORF">SAMN04488112_107166</name>
</gene>
<keyword evidence="2" id="KW-1185">Reference proteome</keyword>
<accession>A0A1G6LCR0</accession>
<dbReference type="RefSeq" id="WP_176757883.1">
    <property type="nucleotide sequence ID" value="NZ_FMZA01000007.1"/>
</dbReference>
<sequence length="52" mass="6062">MYGMVPPPWAAPKQAEASLMPEYAQRALNEHLSLMRQINQKLDRIEALLRQR</sequence>
<organism evidence="1 2">
    <name type="scientific">Melghirimyces thermohalophilus</name>
    <dbReference type="NCBI Taxonomy" id="1236220"/>
    <lineage>
        <taxon>Bacteria</taxon>
        <taxon>Bacillati</taxon>
        <taxon>Bacillota</taxon>
        <taxon>Bacilli</taxon>
        <taxon>Bacillales</taxon>
        <taxon>Thermoactinomycetaceae</taxon>
        <taxon>Melghirimyces</taxon>
    </lineage>
</organism>
<dbReference type="Proteomes" id="UP000199387">
    <property type="component" value="Unassembled WGS sequence"/>
</dbReference>
<proteinExistence type="predicted"/>
<evidence type="ECO:0000313" key="1">
    <source>
        <dbReference type="EMBL" id="SDC40943.1"/>
    </source>
</evidence>